<feature type="region of interest" description="Disordered" evidence="1">
    <location>
        <begin position="140"/>
        <end position="198"/>
    </location>
</feature>
<feature type="compositionally biased region" description="Acidic residues" evidence="1">
    <location>
        <begin position="412"/>
        <end position="422"/>
    </location>
</feature>
<feature type="compositionally biased region" description="Basic and acidic residues" evidence="1">
    <location>
        <begin position="142"/>
        <end position="170"/>
    </location>
</feature>
<sequence>MAVVAVGKGVKSGSETGRLMRVEAALRAWWASRAPPGEAEKYLRGREDGGDKVPDWMAWWDPGRPREEGWGWGRDARGGDGAFAQTSMWDGEIGGFGKPPPAFRLVLQQMGVAPAAAAKLMVEIEGILTDATGEIWGQRCGRQREVEREKGITEDMKRDNQAARRWRAENREEEAEGASSDDEEGGPGESDGDDRDQARVEYTDVGAVRARWCRRGHETEGQERKCRVVDCRVKLPSRKRRHVKMSVQVQKARPDQEFYETVADQMARQNVPDWEEWELLGWKAPNTVNGMRSRRKRMKRDRAREAARLAAGVIGAQAQEDAGWVNPEEASEDERGIPNVGIRRAREAEETAPGEEVSEGKRRRAAGERQDRDESDNGGSQRRKDRAGYARSLSEAVGARKAKRSNRKAGQETDEAQDEDMDGGAPPQTSGGVGEKRVREADDRSVNRGAGSRTRLDPDELRASEGGARPREGDGNETRSEEYERICKRRRCVYDSDDE</sequence>
<proteinExistence type="predicted"/>
<organism evidence="2">
    <name type="scientific">Mantoniella antarctica</name>
    <dbReference type="NCBI Taxonomy" id="81844"/>
    <lineage>
        <taxon>Eukaryota</taxon>
        <taxon>Viridiplantae</taxon>
        <taxon>Chlorophyta</taxon>
        <taxon>Mamiellophyceae</taxon>
        <taxon>Mamiellales</taxon>
        <taxon>Mamiellaceae</taxon>
        <taxon>Mantoniella</taxon>
    </lineage>
</organism>
<gene>
    <name evidence="2" type="ORF">MANT1106_LOCUS3915</name>
</gene>
<accession>A0A7S0SBE7</accession>
<feature type="compositionally biased region" description="Acidic residues" evidence="1">
    <location>
        <begin position="171"/>
        <end position="194"/>
    </location>
</feature>
<evidence type="ECO:0000313" key="2">
    <source>
        <dbReference type="EMBL" id="CAD8701233.1"/>
    </source>
</evidence>
<feature type="region of interest" description="Disordered" evidence="1">
    <location>
        <begin position="320"/>
        <end position="499"/>
    </location>
</feature>
<name>A0A7S0SBE7_9CHLO</name>
<dbReference type="AlphaFoldDB" id="A0A7S0SBE7"/>
<feature type="compositionally biased region" description="Basic and acidic residues" evidence="1">
    <location>
        <begin position="454"/>
        <end position="486"/>
    </location>
</feature>
<protein>
    <submittedName>
        <fullName evidence="2">Uncharacterized protein</fullName>
    </submittedName>
</protein>
<evidence type="ECO:0000256" key="1">
    <source>
        <dbReference type="SAM" id="MobiDB-lite"/>
    </source>
</evidence>
<feature type="compositionally biased region" description="Basic and acidic residues" evidence="1">
    <location>
        <begin position="434"/>
        <end position="446"/>
    </location>
</feature>
<reference evidence="2" key="1">
    <citation type="submission" date="2021-01" db="EMBL/GenBank/DDBJ databases">
        <authorList>
            <person name="Corre E."/>
            <person name="Pelletier E."/>
            <person name="Niang G."/>
            <person name="Scheremetjew M."/>
            <person name="Finn R."/>
            <person name="Kale V."/>
            <person name="Holt S."/>
            <person name="Cochrane G."/>
            <person name="Meng A."/>
            <person name="Brown T."/>
            <person name="Cohen L."/>
        </authorList>
    </citation>
    <scope>NUCLEOTIDE SEQUENCE</scope>
    <source>
        <strain evidence="2">SL-175</strain>
    </source>
</reference>
<dbReference type="EMBL" id="HBFC01006967">
    <property type="protein sequence ID" value="CAD8701233.1"/>
    <property type="molecule type" value="Transcribed_RNA"/>
</dbReference>